<dbReference type="InterPro" id="IPR027417">
    <property type="entry name" value="P-loop_NTPase"/>
</dbReference>
<dbReference type="Proteomes" id="UP000272908">
    <property type="component" value="Unassembled WGS sequence"/>
</dbReference>
<dbReference type="Pfam" id="PF13401">
    <property type="entry name" value="AAA_22"/>
    <property type="match status" value="1"/>
</dbReference>
<protein>
    <recommendedName>
        <fullName evidence="1">ORC1/DEAH AAA+ ATPase domain-containing protein</fullName>
    </recommendedName>
</protein>
<dbReference type="InterPro" id="IPR049945">
    <property type="entry name" value="AAA_22"/>
</dbReference>
<accession>A0A3B0MZD0</accession>
<feature type="domain" description="ORC1/DEAH AAA+ ATPase" evidence="1">
    <location>
        <begin position="36"/>
        <end position="147"/>
    </location>
</feature>
<proteinExistence type="predicted"/>
<keyword evidence="3" id="KW-1185">Reference proteome</keyword>
<dbReference type="AlphaFoldDB" id="A0A3B0MZD0"/>
<dbReference type="RefSeq" id="WP_121097681.1">
    <property type="nucleotide sequence ID" value="NZ_UIHC01000142.1"/>
</dbReference>
<reference evidence="3" key="1">
    <citation type="submission" date="2018-08" db="EMBL/GenBank/DDBJ databases">
        <authorList>
            <person name="Rodrigo-Torres L."/>
            <person name="Arahal R. D."/>
            <person name="Lucena T."/>
        </authorList>
    </citation>
    <scope>NUCLEOTIDE SEQUENCE [LARGE SCALE GENOMIC DNA]</scope>
    <source>
        <strain evidence="3">CECT 7235</strain>
    </source>
</reference>
<dbReference type="GO" id="GO:0016887">
    <property type="term" value="F:ATP hydrolysis activity"/>
    <property type="evidence" value="ECO:0007669"/>
    <property type="project" value="InterPro"/>
</dbReference>
<organism evidence="2 3">
    <name type="scientific">Roseinatronobacter ekhonensis</name>
    <dbReference type="NCBI Taxonomy" id="254356"/>
    <lineage>
        <taxon>Bacteria</taxon>
        <taxon>Pseudomonadati</taxon>
        <taxon>Pseudomonadota</taxon>
        <taxon>Alphaproteobacteria</taxon>
        <taxon>Rhodobacterales</taxon>
        <taxon>Paracoccaceae</taxon>
        <taxon>Roseinatronobacter</taxon>
    </lineage>
</organism>
<sequence>MTEERQLYNSVAPLRNVAALVALVDRVQNRALGLPGMACFYGPSGFGKSTAAVYAENKFQAYQVQVKSAWSKKKFCEATLGEMALRPARTIGDMVDQIAEHLAVTGAPLLIDEADHLVARNMIEIVRDIYESSQAPVILIGEELLPQKLCEWERVHGRMLDWVGAEPGTIDDVEKLMPIYAQGVTFDQSLCAAVLKHSHGSIRRISVNIAKVAEHGRVNGLDAMTLNDWDARRFFTGIAPAPRRNVA</sequence>
<dbReference type="OrthoDB" id="9797061at2"/>
<name>A0A3B0MZD0_9RHOB</name>
<gene>
    <name evidence="2" type="ORF">ROE7235_03886</name>
</gene>
<evidence type="ECO:0000313" key="2">
    <source>
        <dbReference type="EMBL" id="SUZ34104.1"/>
    </source>
</evidence>
<evidence type="ECO:0000259" key="1">
    <source>
        <dbReference type="Pfam" id="PF13401"/>
    </source>
</evidence>
<dbReference type="Gene3D" id="3.40.50.300">
    <property type="entry name" value="P-loop containing nucleotide triphosphate hydrolases"/>
    <property type="match status" value="1"/>
</dbReference>
<dbReference type="SUPFAM" id="SSF52540">
    <property type="entry name" value="P-loop containing nucleoside triphosphate hydrolases"/>
    <property type="match status" value="1"/>
</dbReference>
<dbReference type="EMBL" id="UIHC01000142">
    <property type="protein sequence ID" value="SUZ34104.1"/>
    <property type="molecule type" value="Genomic_DNA"/>
</dbReference>
<evidence type="ECO:0000313" key="3">
    <source>
        <dbReference type="Proteomes" id="UP000272908"/>
    </source>
</evidence>